<proteinExistence type="predicted"/>
<organism evidence="1">
    <name type="scientific">uncultured Caudovirales phage</name>
    <dbReference type="NCBI Taxonomy" id="2100421"/>
    <lineage>
        <taxon>Viruses</taxon>
        <taxon>Duplodnaviria</taxon>
        <taxon>Heunggongvirae</taxon>
        <taxon>Uroviricota</taxon>
        <taxon>Caudoviricetes</taxon>
        <taxon>Peduoviridae</taxon>
        <taxon>Maltschvirus</taxon>
        <taxon>Maltschvirus maltsch</taxon>
    </lineage>
</organism>
<name>A0A6J5KWC6_9CAUD</name>
<reference evidence="1" key="1">
    <citation type="submission" date="2020-04" db="EMBL/GenBank/DDBJ databases">
        <authorList>
            <person name="Chiriac C."/>
            <person name="Salcher M."/>
            <person name="Ghai R."/>
            <person name="Kavagutti S V."/>
        </authorList>
    </citation>
    <scope>NUCLEOTIDE SEQUENCE</scope>
</reference>
<protein>
    <submittedName>
        <fullName evidence="1">Uncharacterized protein</fullName>
    </submittedName>
</protein>
<dbReference type="EMBL" id="LR796189">
    <property type="protein sequence ID" value="CAB4124550.1"/>
    <property type="molecule type" value="Genomic_DNA"/>
</dbReference>
<gene>
    <name evidence="1" type="ORF">UFOVP53_10</name>
</gene>
<evidence type="ECO:0000313" key="1">
    <source>
        <dbReference type="EMBL" id="CAB4124550.1"/>
    </source>
</evidence>
<accession>A0A6J5KWC6</accession>
<sequence length="66" mass="7635">MSSETPSYDGKLKDTLTWWLGKRQPFIVNDEYEIRLLFIDKVNNSAKIEITNLKTKTTSIAEVNND</sequence>